<dbReference type="Pfam" id="PF02627">
    <property type="entry name" value="CMD"/>
    <property type="match status" value="1"/>
</dbReference>
<keyword evidence="3" id="KW-1185">Reference proteome</keyword>
<organism evidence="2 3">
    <name type="scientific">Rubricella aquisinus</name>
    <dbReference type="NCBI Taxonomy" id="2028108"/>
    <lineage>
        <taxon>Bacteria</taxon>
        <taxon>Pseudomonadati</taxon>
        <taxon>Pseudomonadota</taxon>
        <taxon>Alphaproteobacteria</taxon>
        <taxon>Rhodobacterales</taxon>
        <taxon>Paracoccaceae</taxon>
        <taxon>Rubricella</taxon>
    </lineage>
</organism>
<dbReference type="Proteomes" id="UP000553766">
    <property type="component" value="Unassembled WGS sequence"/>
</dbReference>
<dbReference type="NCBIfam" id="TIGR00778">
    <property type="entry name" value="ahpD_dom"/>
    <property type="match status" value="1"/>
</dbReference>
<dbReference type="InterPro" id="IPR029032">
    <property type="entry name" value="AhpD-like"/>
</dbReference>
<name>A0A840WYE1_9RHOB</name>
<reference evidence="2 3" key="1">
    <citation type="submission" date="2020-08" db="EMBL/GenBank/DDBJ databases">
        <title>Genomic Encyclopedia of Type Strains, Phase IV (KMG-IV): sequencing the most valuable type-strain genomes for metagenomic binning, comparative biology and taxonomic classification.</title>
        <authorList>
            <person name="Goeker M."/>
        </authorList>
    </citation>
    <scope>NUCLEOTIDE SEQUENCE [LARGE SCALE GENOMIC DNA]</scope>
    <source>
        <strain evidence="2 3">DSM 103377</strain>
    </source>
</reference>
<dbReference type="AlphaFoldDB" id="A0A840WYE1"/>
<dbReference type="EMBL" id="JACIJS010000004">
    <property type="protein sequence ID" value="MBB5515394.1"/>
    <property type="molecule type" value="Genomic_DNA"/>
</dbReference>
<dbReference type="Gene3D" id="1.20.1290.10">
    <property type="entry name" value="AhpD-like"/>
    <property type="match status" value="1"/>
</dbReference>
<keyword evidence="2" id="KW-0560">Oxidoreductase</keyword>
<feature type="domain" description="Carboxymuconolactone decarboxylase-like" evidence="1">
    <location>
        <begin position="30"/>
        <end position="99"/>
    </location>
</feature>
<comment type="caution">
    <text evidence="2">The sequence shown here is derived from an EMBL/GenBank/DDBJ whole genome shotgun (WGS) entry which is preliminary data.</text>
</comment>
<accession>A0A840WYE1</accession>
<dbReference type="RefSeq" id="WP_184009970.1">
    <property type="nucleotide sequence ID" value="NZ_JACIJS010000004.1"/>
</dbReference>
<evidence type="ECO:0000313" key="3">
    <source>
        <dbReference type="Proteomes" id="UP000553766"/>
    </source>
</evidence>
<sequence>MTATAPSTAPVNYLDFASSALPALENVEEWITRTPLNQAFVHLLKLRASQMNGCAHCVKMHTADARKAGESNERLDHLVVWRHVGSFTAAEKAALGWIEALTCVDSQADYGPLRRDLRAHYSDDEITALTIVAGMINLWNRIQMSNH</sequence>
<protein>
    <submittedName>
        <fullName evidence="2">AhpD family alkylhydroperoxidase</fullName>
    </submittedName>
</protein>
<proteinExistence type="predicted"/>
<evidence type="ECO:0000259" key="1">
    <source>
        <dbReference type="Pfam" id="PF02627"/>
    </source>
</evidence>
<evidence type="ECO:0000313" key="2">
    <source>
        <dbReference type="EMBL" id="MBB5515394.1"/>
    </source>
</evidence>
<dbReference type="PANTHER" id="PTHR34846:SF10">
    <property type="entry name" value="CYTOPLASMIC PROTEIN"/>
    <property type="match status" value="1"/>
</dbReference>
<dbReference type="PANTHER" id="PTHR34846">
    <property type="entry name" value="4-CARBOXYMUCONOLACTONE DECARBOXYLASE FAMILY PROTEIN (AFU_ORTHOLOGUE AFUA_6G11590)"/>
    <property type="match status" value="1"/>
</dbReference>
<keyword evidence="2" id="KW-0575">Peroxidase</keyword>
<dbReference type="InterPro" id="IPR003779">
    <property type="entry name" value="CMD-like"/>
</dbReference>
<dbReference type="SUPFAM" id="SSF69118">
    <property type="entry name" value="AhpD-like"/>
    <property type="match status" value="1"/>
</dbReference>
<dbReference type="GO" id="GO:0051920">
    <property type="term" value="F:peroxiredoxin activity"/>
    <property type="evidence" value="ECO:0007669"/>
    <property type="project" value="InterPro"/>
</dbReference>
<gene>
    <name evidence="2" type="ORF">FHS89_001406</name>
</gene>
<dbReference type="InterPro" id="IPR004675">
    <property type="entry name" value="AhpD_core"/>
</dbReference>